<evidence type="ECO:0000256" key="1">
    <source>
        <dbReference type="ARBA" id="ARBA00001971"/>
    </source>
</evidence>
<evidence type="ECO:0000313" key="10">
    <source>
        <dbReference type="Proteomes" id="UP001583177"/>
    </source>
</evidence>
<dbReference type="Proteomes" id="UP001583177">
    <property type="component" value="Unassembled WGS sequence"/>
</dbReference>
<keyword evidence="6" id="KW-0408">Iron</keyword>
<dbReference type="Pfam" id="PF00067">
    <property type="entry name" value="p450"/>
    <property type="match status" value="1"/>
</dbReference>
<dbReference type="Gene3D" id="1.10.630.10">
    <property type="entry name" value="Cytochrome P450"/>
    <property type="match status" value="1"/>
</dbReference>
<keyword evidence="3" id="KW-0349">Heme</keyword>
<keyword evidence="7" id="KW-0503">Monooxygenase</keyword>
<dbReference type="EMBL" id="JAWRVE010000124">
    <property type="protein sequence ID" value="KAL1856262.1"/>
    <property type="molecule type" value="Genomic_DNA"/>
</dbReference>
<name>A0ABR3W8U7_9PEZI</name>
<reference evidence="9 10" key="1">
    <citation type="journal article" date="2024" name="IMA Fungus">
        <title>IMA Genome - F19 : A genome assembly and annotation guide to empower mycologists, including annotated draft genome sequences of Ceratocystis pirilliformis, Diaporthe australafricana, Fusarium ophioides, Paecilomyces lecythidis, and Sporothrix stenoceras.</title>
        <authorList>
            <person name="Aylward J."/>
            <person name="Wilson A.M."/>
            <person name="Visagie C.M."/>
            <person name="Spraker J."/>
            <person name="Barnes I."/>
            <person name="Buitendag C."/>
            <person name="Ceriani C."/>
            <person name="Del Mar Angel L."/>
            <person name="du Plessis D."/>
            <person name="Fuchs T."/>
            <person name="Gasser K."/>
            <person name="Kramer D."/>
            <person name="Li W."/>
            <person name="Munsamy K."/>
            <person name="Piso A."/>
            <person name="Price J.L."/>
            <person name="Sonnekus B."/>
            <person name="Thomas C."/>
            <person name="van der Nest A."/>
            <person name="van Dijk A."/>
            <person name="van Heerden A."/>
            <person name="van Vuuren N."/>
            <person name="Yilmaz N."/>
            <person name="Duong T.A."/>
            <person name="van der Merwe N.A."/>
            <person name="Wingfield M.J."/>
            <person name="Wingfield B.D."/>
        </authorList>
    </citation>
    <scope>NUCLEOTIDE SEQUENCE [LARGE SCALE GENOMIC DNA]</scope>
    <source>
        <strain evidence="9 10">CMW 18300</strain>
    </source>
</reference>
<dbReference type="InterPro" id="IPR002401">
    <property type="entry name" value="Cyt_P450_E_grp-I"/>
</dbReference>
<dbReference type="CDD" id="cd11060">
    <property type="entry name" value="CYP57A1-like"/>
    <property type="match status" value="1"/>
</dbReference>
<keyword evidence="4" id="KW-0479">Metal-binding</keyword>
<dbReference type="SUPFAM" id="SSF48264">
    <property type="entry name" value="Cytochrome P450"/>
    <property type="match status" value="1"/>
</dbReference>
<evidence type="ECO:0000256" key="4">
    <source>
        <dbReference type="ARBA" id="ARBA00022723"/>
    </source>
</evidence>
<dbReference type="PRINTS" id="PR00463">
    <property type="entry name" value="EP450I"/>
</dbReference>
<dbReference type="InterPro" id="IPR001128">
    <property type="entry name" value="Cyt_P450"/>
</dbReference>
<evidence type="ECO:0000256" key="8">
    <source>
        <dbReference type="SAM" id="Phobius"/>
    </source>
</evidence>
<evidence type="ECO:0000256" key="7">
    <source>
        <dbReference type="ARBA" id="ARBA00023033"/>
    </source>
</evidence>
<comment type="cofactor">
    <cofactor evidence="1">
        <name>heme</name>
        <dbReference type="ChEBI" id="CHEBI:30413"/>
    </cofactor>
</comment>
<keyword evidence="8" id="KW-1133">Transmembrane helix</keyword>
<evidence type="ECO:0000256" key="3">
    <source>
        <dbReference type="ARBA" id="ARBA00022617"/>
    </source>
</evidence>
<comment type="similarity">
    <text evidence="2">Belongs to the cytochrome P450 family.</text>
</comment>
<dbReference type="PRINTS" id="PR00385">
    <property type="entry name" value="P450"/>
</dbReference>
<accession>A0ABR3W8U7</accession>
<comment type="caution">
    <text evidence="9">The sequence shown here is derived from an EMBL/GenBank/DDBJ whole genome shotgun (WGS) entry which is preliminary data.</text>
</comment>
<keyword evidence="8" id="KW-0812">Transmembrane</keyword>
<protein>
    <recommendedName>
        <fullName evidence="11">Cytochrome P450</fullName>
    </recommendedName>
</protein>
<keyword evidence="8" id="KW-0472">Membrane</keyword>
<feature type="transmembrane region" description="Helical" evidence="8">
    <location>
        <begin position="18"/>
        <end position="39"/>
    </location>
</feature>
<keyword evidence="5" id="KW-0560">Oxidoreductase</keyword>
<evidence type="ECO:0000313" key="9">
    <source>
        <dbReference type="EMBL" id="KAL1856262.1"/>
    </source>
</evidence>
<evidence type="ECO:0000256" key="2">
    <source>
        <dbReference type="ARBA" id="ARBA00010617"/>
    </source>
</evidence>
<organism evidence="9 10">
    <name type="scientific">Diaporthe australafricana</name>
    <dbReference type="NCBI Taxonomy" id="127596"/>
    <lineage>
        <taxon>Eukaryota</taxon>
        <taxon>Fungi</taxon>
        <taxon>Dikarya</taxon>
        <taxon>Ascomycota</taxon>
        <taxon>Pezizomycotina</taxon>
        <taxon>Sordariomycetes</taxon>
        <taxon>Sordariomycetidae</taxon>
        <taxon>Diaporthales</taxon>
        <taxon>Diaporthaceae</taxon>
        <taxon>Diaporthe</taxon>
    </lineage>
</organism>
<dbReference type="PANTHER" id="PTHR24305">
    <property type="entry name" value="CYTOCHROME P450"/>
    <property type="match status" value="1"/>
</dbReference>
<keyword evidence="10" id="KW-1185">Reference proteome</keyword>
<evidence type="ECO:0008006" key="11">
    <source>
        <dbReference type="Google" id="ProtNLM"/>
    </source>
</evidence>
<evidence type="ECO:0000256" key="6">
    <source>
        <dbReference type="ARBA" id="ARBA00023004"/>
    </source>
</evidence>
<evidence type="ECO:0000256" key="5">
    <source>
        <dbReference type="ARBA" id="ARBA00023002"/>
    </source>
</evidence>
<dbReference type="InterPro" id="IPR050121">
    <property type="entry name" value="Cytochrome_P450_monoxygenase"/>
</dbReference>
<proteinExistence type="inferred from homology"/>
<gene>
    <name evidence="9" type="ORF">Daus18300_010834</name>
</gene>
<dbReference type="PANTHER" id="PTHR24305:SF77">
    <property type="entry name" value="CYTOCHROME P450 MONOOXYGENASE"/>
    <property type="match status" value="1"/>
</dbReference>
<dbReference type="InterPro" id="IPR036396">
    <property type="entry name" value="Cyt_P450_sf"/>
</dbReference>
<sequence length="513" mass="57470">MQSKLATWVYSVLPERGALMAGVLTSVLIYHAATTFLAWRRLRHFPGPPLASISNLWNFFTVASGQCHTKIARAQKKYGKAMRIGPDALMVYDPETLWHINSARSSYGRGGWYESVKFHPEGDSVLSELSTSLHDKRKANLVGGFAGKGSVNLEADVDSQIAALVKFFRTKARDGQGDALGFSKIIRWFQMDLISLVGLGKAWGDLADETDHFDFLGAMDMTIPVIHSISFVPFMRKIIFSKLFLYLAAPKVTDKEGLGRSIREMRSTVKTHFENIAETKPGRQHGDILSEWIKQGHSPEQCEWDLAILMPAGTETSITAVRGTLLHILSSPAVYRKLKQEIAEGIKAGLISQPVTNEQAKKMPYLQAVISEGIRILPPVINGFAKKVPPGGDTICGKFVPEGTEIHMNFIAMLMNTEVFGADAEVFRPERFLECDDKQKAYMLKTIDLSFGYGRWLCLGKPLALIELNKIFVELLRVFDIQITHAEQPWKRRGYSTSIIEDFDLRVWEDTLD</sequence>